<dbReference type="InterPro" id="IPR020578">
    <property type="entry name" value="Aminotrans_V_PyrdxlP_BS"/>
</dbReference>
<gene>
    <name evidence="10" type="ORF">Q0590_03380</name>
</gene>
<dbReference type="Proteomes" id="UP001168528">
    <property type="component" value="Unassembled WGS sequence"/>
</dbReference>
<comment type="catalytic activity">
    <reaction evidence="6 8">
        <text>(sulfur carrier)-H + L-cysteine = (sulfur carrier)-SH + L-alanine</text>
        <dbReference type="Rhea" id="RHEA:43892"/>
        <dbReference type="Rhea" id="RHEA-COMP:14737"/>
        <dbReference type="Rhea" id="RHEA-COMP:14739"/>
        <dbReference type="ChEBI" id="CHEBI:29917"/>
        <dbReference type="ChEBI" id="CHEBI:35235"/>
        <dbReference type="ChEBI" id="CHEBI:57972"/>
        <dbReference type="ChEBI" id="CHEBI:64428"/>
        <dbReference type="EC" id="2.8.1.7"/>
    </reaction>
</comment>
<dbReference type="SUPFAM" id="SSF53383">
    <property type="entry name" value="PLP-dependent transferases"/>
    <property type="match status" value="1"/>
</dbReference>
<dbReference type="GO" id="GO:0031071">
    <property type="term" value="F:cysteine desulfurase activity"/>
    <property type="evidence" value="ECO:0007669"/>
    <property type="project" value="UniProtKB-EC"/>
</dbReference>
<dbReference type="EMBL" id="JAUKPO010000001">
    <property type="protein sequence ID" value="MDO1445274.1"/>
    <property type="molecule type" value="Genomic_DNA"/>
</dbReference>
<comment type="similarity">
    <text evidence="3 8">Belongs to the class-V pyridoxal-phosphate-dependent aminotransferase family. Csd subfamily.</text>
</comment>
<dbReference type="InterPro" id="IPR000192">
    <property type="entry name" value="Aminotrans_V_dom"/>
</dbReference>
<dbReference type="Pfam" id="PF00266">
    <property type="entry name" value="Aminotran_5"/>
    <property type="match status" value="1"/>
</dbReference>
<comment type="cofactor">
    <cofactor evidence="1 7">
        <name>pyridoxal 5'-phosphate</name>
        <dbReference type="ChEBI" id="CHEBI:597326"/>
    </cofactor>
</comment>
<dbReference type="InterPro" id="IPR015421">
    <property type="entry name" value="PyrdxlP-dep_Trfase_major"/>
</dbReference>
<dbReference type="InterPro" id="IPR016454">
    <property type="entry name" value="Cysteine_dSase"/>
</dbReference>
<evidence type="ECO:0000256" key="5">
    <source>
        <dbReference type="ARBA" id="ARBA00022898"/>
    </source>
</evidence>
<dbReference type="PANTHER" id="PTHR43586:SF8">
    <property type="entry name" value="CYSTEINE DESULFURASE 1, CHLOROPLASTIC"/>
    <property type="match status" value="1"/>
</dbReference>
<dbReference type="EC" id="2.8.1.7" evidence="8"/>
<name>A0ABT8QZK4_9BACT</name>
<evidence type="ECO:0000313" key="11">
    <source>
        <dbReference type="Proteomes" id="UP001168528"/>
    </source>
</evidence>
<accession>A0ABT8QZK4</accession>
<dbReference type="NCBIfam" id="TIGR01979">
    <property type="entry name" value="sufS"/>
    <property type="match status" value="1"/>
</dbReference>
<dbReference type="InterPro" id="IPR015422">
    <property type="entry name" value="PyrdxlP-dep_Trfase_small"/>
</dbReference>
<protein>
    <recommendedName>
        <fullName evidence="8">Cysteine desulfurase</fullName>
        <ecNumber evidence="8">2.8.1.7</ecNumber>
    </recommendedName>
</protein>
<evidence type="ECO:0000256" key="2">
    <source>
        <dbReference type="ARBA" id="ARBA00002824"/>
    </source>
</evidence>
<reference evidence="10" key="1">
    <citation type="submission" date="2023-07" db="EMBL/GenBank/DDBJ databases">
        <title>The genome sequence of Rhodocytophaga aerolata KACC 12507.</title>
        <authorList>
            <person name="Zhang X."/>
        </authorList>
    </citation>
    <scope>NUCLEOTIDE SEQUENCE</scope>
    <source>
        <strain evidence="10">KACC 12507</strain>
    </source>
</reference>
<dbReference type="InterPro" id="IPR010970">
    <property type="entry name" value="Cys_dSase_SufS"/>
</dbReference>
<proteinExistence type="inferred from homology"/>
<evidence type="ECO:0000256" key="6">
    <source>
        <dbReference type="ARBA" id="ARBA00050776"/>
    </source>
</evidence>
<comment type="function">
    <text evidence="2 8">Catalyzes the removal of elemental sulfur and selenium atoms from L-cysteine, L-cystine, L-selenocysteine, and L-selenocystine to produce L-alanine.</text>
</comment>
<evidence type="ECO:0000313" key="10">
    <source>
        <dbReference type="EMBL" id="MDO1445274.1"/>
    </source>
</evidence>
<evidence type="ECO:0000256" key="3">
    <source>
        <dbReference type="ARBA" id="ARBA00010447"/>
    </source>
</evidence>
<keyword evidence="5 8" id="KW-0663">Pyridoxal phosphate</keyword>
<keyword evidence="4 8" id="KW-0808">Transferase</keyword>
<evidence type="ECO:0000256" key="7">
    <source>
        <dbReference type="RuleBase" id="RU004504"/>
    </source>
</evidence>
<feature type="domain" description="Aminotransferase class V" evidence="9">
    <location>
        <begin position="27"/>
        <end position="396"/>
    </location>
</feature>
<dbReference type="InterPro" id="IPR015424">
    <property type="entry name" value="PyrdxlP-dep_Trfase"/>
</dbReference>
<evidence type="ECO:0000256" key="8">
    <source>
        <dbReference type="RuleBase" id="RU004506"/>
    </source>
</evidence>
<comment type="caution">
    <text evidence="10">The sequence shown here is derived from an EMBL/GenBank/DDBJ whole genome shotgun (WGS) entry which is preliminary data.</text>
</comment>
<dbReference type="RefSeq" id="WP_302036064.1">
    <property type="nucleotide sequence ID" value="NZ_JAUKPO010000001.1"/>
</dbReference>
<dbReference type="Gene3D" id="3.90.1150.10">
    <property type="entry name" value="Aspartate Aminotransferase, domain 1"/>
    <property type="match status" value="1"/>
</dbReference>
<evidence type="ECO:0000256" key="1">
    <source>
        <dbReference type="ARBA" id="ARBA00001933"/>
    </source>
</evidence>
<keyword evidence="11" id="KW-1185">Reference proteome</keyword>
<dbReference type="Gene3D" id="3.40.640.10">
    <property type="entry name" value="Type I PLP-dependent aspartate aminotransferase-like (Major domain)"/>
    <property type="match status" value="1"/>
</dbReference>
<dbReference type="PIRSF" id="PIRSF005572">
    <property type="entry name" value="NifS"/>
    <property type="match status" value="1"/>
</dbReference>
<evidence type="ECO:0000256" key="4">
    <source>
        <dbReference type="ARBA" id="ARBA00022679"/>
    </source>
</evidence>
<organism evidence="10 11">
    <name type="scientific">Rhodocytophaga aerolata</name>
    <dbReference type="NCBI Taxonomy" id="455078"/>
    <lineage>
        <taxon>Bacteria</taxon>
        <taxon>Pseudomonadati</taxon>
        <taxon>Bacteroidota</taxon>
        <taxon>Cytophagia</taxon>
        <taxon>Cytophagales</taxon>
        <taxon>Rhodocytophagaceae</taxon>
        <taxon>Rhodocytophaga</taxon>
    </lineage>
</organism>
<evidence type="ECO:0000259" key="9">
    <source>
        <dbReference type="Pfam" id="PF00266"/>
    </source>
</evidence>
<sequence>MYKVFDVLEIRKDFPILNQTIHGKPLVYFDNAATTQKPQSVIQAISEYYQEFNANIHRGIHTLAEKATAEYEGTREMVRKFINASSTDEIIFTRGTTESINLVAATFGRQQVKAGDEVIITTMEHHSNIVPWQMLCEEKGATLKVIPINDAGEIILEEYEKLLSERTKLVAAVYVSNSLGTINPVKEIIDRAHAFGARVLIDGAQASAHLDINVQELNCDFYAFSSHKLYGPTGIGVLYGKRELLDSMPPYQGGGEMIKEVSFEKTTYNELPYKFEAGTPNIADTVAFKKALEYVNEISKPVAAEYEHELLTYATESLQEINGLRIVGTAKEKISIVSFVVEGVHHQDIGIILDTQGIAVRTGHHCTQPLMQRFGIPGTTRASFAMYNTKEEIDKLVKGLHRVVKMFR</sequence>
<dbReference type="PROSITE" id="PS00595">
    <property type="entry name" value="AA_TRANSFER_CLASS_5"/>
    <property type="match status" value="1"/>
</dbReference>
<dbReference type="PANTHER" id="PTHR43586">
    <property type="entry name" value="CYSTEINE DESULFURASE"/>
    <property type="match status" value="1"/>
</dbReference>
<dbReference type="CDD" id="cd06453">
    <property type="entry name" value="SufS_like"/>
    <property type="match status" value="1"/>
</dbReference>